<dbReference type="InterPro" id="IPR048289">
    <property type="entry name" value="RRM2_NsCP33-like"/>
</dbReference>
<sequence>MSSKVYVGNINYRTSDQALRQLFSEYGNVESVHLAKDRESGRFRGFAFVEMSNSDEASRAIAALDGQEIDGRQLRVKEAEDRPRPVRREY</sequence>
<dbReference type="GO" id="GO:0003723">
    <property type="term" value="F:RNA binding"/>
    <property type="evidence" value="ECO:0007669"/>
    <property type="project" value="UniProtKB-KW"/>
</dbReference>
<dbReference type="InterPro" id="IPR012677">
    <property type="entry name" value="Nucleotide-bd_a/b_plait_sf"/>
</dbReference>
<dbReference type="PROSITE" id="PS50102">
    <property type="entry name" value="RRM"/>
    <property type="match status" value="1"/>
</dbReference>
<keyword evidence="4" id="KW-1185">Reference proteome</keyword>
<dbReference type="InterPro" id="IPR035979">
    <property type="entry name" value="RBD_domain_sf"/>
</dbReference>
<dbReference type="Pfam" id="PF00076">
    <property type="entry name" value="RRM_1"/>
    <property type="match status" value="1"/>
</dbReference>
<accession>A0A968GJY6</accession>
<dbReference type="PANTHER" id="PTHR48027">
    <property type="entry name" value="HETEROGENEOUS NUCLEAR RIBONUCLEOPROTEIN 87F-RELATED"/>
    <property type="match status" value="1"/>
</dbReference>
<dbReference type="RefSeq" id="WP_167695330.1">
    <property type="nucleotide sequence ID" value="NZ_CP118181.1"/>
</dbReference>
<protein>
    <submittedName>
        <fullName evidence="3">RNA-binding protein</fullName>
    </submittedName>
</protein>
<dbReference type="SMART" id="SM00360">
    <property type="entry name" value="RRM"/>
    <property type="match status" value="1"/>
</dbReference>
<dbReference type="EMBL" id="JAATLM010000001">
    <property type="protein sequence ID" value="NIZ69235.1"/>
    <property type="molecule type" value="Genomic_DNA"/>
</dbReference>
<keyword evidence="1" id="KW-0694">RNA-binding</keyword>
<dbReference type="Gene3D" id="3.30.70.330">
    <property type="match status" value="1"/>
</dbReference>
<evidence type="ECO:0000256" key="1">
    <source>
        <dbReference type="ARBA" id="ARBA00022884"/>
    </source>
</evidence>
<evidence type="ECO:0000313" key="3">
    <source>
        <dbReference type="EMBL" id="NIZ69235.1"/>
    </source>
</evidence>
<gene>
    <name evidence="3" type="ORF">HCT48_03275</name>
</gene>
<evidence type="ECO:0000259" key="2">
    <source>
        <dbReference type="PROSITE" id="PS50102"/>
    </source>
</evidence>
<comment type="caution">
    <text evidence="3">The sequence shown here is derived from an EMBL/GenBank/DDBJ whole genome shotgun (WGS) entry which is preliminary data.</text>
</comment>
<dbReference type="Proteomes" id="UP000778951">
    <property type="component" value="Unassembled WGS sequence"/>
</dbReference>
<dbReference type="AlphaFoldDB" id="A0A968GJY6"/>
<evidence type="ECO:0000313" key="4">
    <source>
        <dbReference type="Proteomes" id="UP000778951"/>
    </source>
</evidence>
<proteinExistence type="predicted"/>
<feature type="domain" description="RRM" evidence="2">
    <location>
        <begin position="3"/>
        <end position="81"/>
    </location>
</feature>
<dbReference type="InterPro" id="IPR003954">
    <property type="entry name" value="RRM_euk-type"/>
</dbReference>
<dbReference type="SUPFAM" id="SSF54928">
    <property type="entry name" value="RNA-binding domain, RBD"/>
    <property type="match status" value="1"/>
</dbReference>
<reference evidence="3" key="1">
    <citation type="submission" date="2020-03" db="EMBL/GenBank/DDBJ databases">
        <title>Spirochaetal bacteria isolated from arthropods constitute a novel genus Entomospira genus novum within the order Spirochaetales.</title>
        <authorList>
            <person name="Grana-Miraglia L."/>
            <person name="Sikutova S."/>
            <person name="Fingerle V."/>
            <person name="Sing A."/>
            <person name="Castillo-Ramirez S."/>
            <person name="Margos G."/>
            <person name="Rudolf I."/>
        </authorList>
    </citation>
    <scope>NUCLEOTIDE SEQUENCE</scope>
    <source>
        <strain evidence="3">BR149</strain>
    </source>
</reference>
<name>A0A968GJY6_9SPIO</name>
<dbReference type="InterPro" id="IPR000504">
    <property type="entry name" value="RRM_dom"/>
</dbReference>
<organism evidence="3 4">
    <name type="scientific">Entomospira culicis</name>
    <dbReference type="NCBI Taxonomy" id="2719989"/>
    <lineage>
        <taxon>Bacteria</taxon>
        <taxon>Pseudomonadati</taxon>
        <taxon>Spirochaetota</taxon>
        <taxon>Spirochaetia</taxon>
        <taxon>Spirochaetales</taxon>
        <taxon>Spirochaetaceae</taxon>
        <taxon>Entomospira</taxon>
    </lineage>
</organism>
<dbReference type="InterPro" id="IPR052462">
    <property type="entry name" value="SLIRP/GR-RBP-like"/>
</dbReference>
<dbReference type="SMART" id="SM00361">
    <property type="entry name" value="RRM_1"/>
    <property type="match status" value="1"/>
</dbReference>
<dbReference type="CDD" id="cd21608">
    <property type="entry name" value="RRM2_NsCP33_like"/>
    <property type="match status" value="1"/>
</dbReference>